<protein>
    <recommendedName>
        <fullName evidence="7">DUF974 domain containing protein</fullName>
    </recommendedName>
</protein>
<dbReference type="OrthoDB" id="10250284at2759"/>
<dbReference type="AlphaFoldDB" id="L8GWE1"/>
<dbReference type="Pfam" id="PF23643">
    <property type="entry name" value="TRAPPC13_C"/>
    <property type="match status" value="1"/>
</dbReference>
<evidence type="ECO:0000259" key="4">
    <source>
        <dbReference type="Pfam" id="PF23643"/>
    </source>
</evidence>
<comment type="similarity">
    <text evidence="1">Belongs to the TRAPPC13 family.</text>
</comment>
<dbReference type="VEuPathDB" id="AmoebaDB:ACA1_062880"/>
<feature type="domain" description="Trafficking protein particle complex subunit 13 C-terminal" evidence="4">
    <location>
        <begin position="307"/>
        <end position="395"/>
    </location>
</feature>
<dbReference type="InterPro" id="IPR055428">
    <property type="entry name" value="TRAPPC13_C"/>
</dbReference>
<evidence type="ECO:0008006" key="7">
    <source>
        <dbReference type="Google" id="ProtNLM"/>
    </source>
</evidence>
<name>L8GWE1_ACACF</name>
<dbReference type="GeneID" id="14918242"/>
<proteinExistence type="inferred from homology"/>
<evidence type="ECO:0000256" key="2">
    <source>
        <dbReference type="SAM" id="MobiDB-lite"/>
    </source>
</evidence>
<reference evidence="5 6" key="1">
    <citation type="journal article" date="2013" name="Genome Biol.">
        <title>Genome of Acanthamoeba castellanii highlights extensive lateral gene transfer and early evolution of tyrosine kinase signaling.</title>
        <authorList>
            <person name="Clarke M."/>
            <person name="Lohan A.J."/>
            <person name="Liu B."/>
            <person name="Lagkouvardos I."/>
            <person name="Roy S."/>
            <person name="Zafar N."/>
            <person name="Bertelli C."/>
            <person name="Schilde C."/>
            <person name="Kianianmomeni A."/>
            <person name="Burglin T.R."/>
            <person name="Frech C."/>
            <person name="Turcotte B."/>
            <person name="Kopec K.O."/>
            <person name="Synnott J.M."/>
            <person name="Choo C."/>
            <person name="Paponov I."/>
            <person name="Finkler A."/>
            <person name="Soon Heng Tan C."/>
            <person name="Hutchins A.P."/>
            <person name="Weinmeier T."/>
            <person name="Rattei T."/>
            <person name="Chu J.S."/>
            <person name="Gimenez G."/>
            <person name="Irimia M."/>
            <person name="Rigden D.J."/>
            <person name="Fitzpatrick D.A."/>
            <person name="Lorenzo-Morales J."/>
            <person name="Bateman A."/>
            <person name="Chiu C.H."/>
            <person name="Tang P."/>
            <person name="Hegemann P."/>
            <person name="Fromm H."/>
            <person name="Raoult D."/>
            <person name="Greub G."/>
            <person name="Miranda-Saavedra D."/>
            <person name="Chen N."/>
            <person name="Nash P."/>
            <person name="Ginger M.L."/>
            <person name="Horn M."/>
            <person name="Schaap P."/>
            <person name="Caler L."/>
            <person name="Loftus B."/>
        </authorList>
    </citation>
    <scope>NUCLEOTIDE SEQUENCE [LARGE SCALE GENOMIC DNA]</scope>
    <source>
        <strain evidence="5 6">Neff</strain>
    </source>
</reference>
<evidence type="ECO:0000313" key="5">
    <source>
        <dbReference type="EMBL" id="ELR17534.1"/>
    </source>
</evidence>
<dbReference type="OMA" id="YLCVHNG"/>
<organism evidence="5 6">
    <name type="scientific">Acanthamoeba castellanii (strain ATCC 30010 / Neff)</name>
    <dbReference type="NCBI Taxonomy" id="1257118"/>
    <lineage>
        <taxon>Eukaryota</taxon>
        <taxon>Amoebozoa</taxon>
        <taxon>Discosea</taxon>
        <taxon>Longamoebia</taxon>
        <taxon>Centramoebida</taxon>
        <taxon>Acanthamoebidae</taxon>
        <taxon>Acanthamoeba</taxon>
    </lineage>
</organism>
<dbReference type="InterPro" id="IPR010378">
    <property type="entry name" value="TRAPPC13"/>
</dbReference>
<evidence type="ECO:0000259" key="3">
    <source>
        <dbReference type="Pfam" id="PF06159"/>
    </source>
</evidence>
<dbReference type="Pfam" id="PF06159">
    <property type="entry name" value="TRAPPC13_N"/>
    <property type="match status" value="1"/>
</dbReference>
<dbReference type="EMBL" id="KB007974">
    <property type="protein sequence ID" value="ELR17534.1"/>
    <property type="molecule type" value="Genomic_DNA"/>
</dbReference>
<dbReference type="InterPro" id="IPR055427">
    <property type="entry name" value="TRAPPC13_N"/>
</dbReference>
<dbReference type="STRING" id="1257118.L8GWE1"/>
<dbReference type="RefSeq" id="XP_004339547.1">
    <property type="nucleotide sequence ID" value="XM_004339499.1"/>
</dbReference>
<gene>
    <name evidence="5" type="ORF">ACA1_062880</name>
</gene>
<evidence type="ECO:0000313" key="6">
    <source>
        <dbReference type="Proteomes" id="UP000011083"/>
    </source>
</evidence>
<feature type="region of interest" description="Disordered" evidence="2">
    <location>
        <begin position="228"/>
        <end position="250"/>
    </location>
</feature>
<evidence type="ECO:0000256" key="1">
    <source>
        <dbReference type="ARBA" id="ARBA00010785"/>
    </source>
</evidence>
<dbReference type="PANTHER" id="PTHR13134">
    <property type="entry name" value="TRAFFICKING PROTEIN PARTICLE COMPLEX SUBUNIT 13"/>
    <property type="match status" value="1"/>
</dbReference>
<dbReference type="GO" id="GO:1990072">
    <property type="term" value="C:TRAPPIII protein complex"/>
    <property type="evidence" value="ECO:0007669"/>
    <property type="project" value="TreeGrafter"/>
</dbReference>
<keyword evidence="6" id="KW-1185">Reference proteome</keyword>
<sequence>MRLSKPTLQFQPPVLVEADDAPYPLSKTGEDQPTMTSSNVQNAFSLSPGLNLPRAFGNIYVGETFCSYISLYNHTQSDLHLVGLRAELNTKVLKNLLIDQTTAGSIQRLAAGERHDFIVRYRVVEPTMHILVCTISYAKGGEKKSFRKFFKFTVVDSFEWKQRIFHIKDDTLLEVQLRNVARNAVFLNNVKYGPAFNPGTARSYLFQLRPRRGAADATMYTKRLRNRVSDADSAGANEDDEETDSSTSDEMQIELARIKLEADEMVLGKLLLSWHTSFGETGTRKILVKHKPSPSPEVEISITSIASAITLETPFPATVTVTNKLPRPILPWVQLAQDHTANVVAAGLSAGFKLEEIPSGGSKSAEVAFLPLQAGIQTITGISVLDKKTGRVYACPDHEILVLQPPIP</sequence>
<accession>L8GWE1</accession>
<dbReference type="Proteomes" id="UP000011083">
    <property type="component" value="Unassembled WGS sequence"/>
</dbReference>
<dbReference type="PANTHER" id="PTHR13134:SF3">
    <property type="entry name" value="TRAFFICKING PROTEIN PARTICLE COMPLEX SUBUNIT 13"/>
    <property type="match status" value="1"/>
</dbReference>
<dbReference type="KEGG" id="acan:ACA1_062880"/>
<feature type="domain" description="Trafficking protein particle complex subunit 13 N-terminal" evidence="3">
    <location>
        <begin position="1"/>
        <end position="154"/>
    </location>
</feature>